<accession>M1E6I5</accession>
<dbReference type="SUPFAM" id="SSF143120">
    <property type="entry name" value="YefM-like"/>
    <property type="match status" value="1"/>
</dbReference>
<protein>
    <recommendedName>
        <fullName evidence="2">Antitoxin</fullName>
    </recommendedName>
</protein>
<dbReference type="KEGG" id="tnr:Thena_0385"/>
<dbReference type="HOGENOM" id="CLU_190806_0_0_9"/>
<evidence type="ECO:0000313" key="3">
    <source>
        <dbReference type="EMBL" id="AEE14030.1"/>
    </source>
</evidence>
<dbReference type="Proteomes" id="UP000011765">
    <property type="component" value="Chromosome"/>
</dbReference>
<evidence type="ECO:0000313" key="4">
    <source>
        <dbReference type="Proteomes" id="UP000011765"/>
    </source>
</evidence>
<gene>
    <name evidence="3" type="ORF">Thena_0385</name>
</gene>
<reference evidence="3 4" key="1">
    <citation type="submission" date="2011-04" db="EMBL/GenBank/DDBJ databases">
        <title>The complete genome of Thermodesulfobium narugense DSM 14796.</title>
        <authorList>
            <consortium name="US DOE Joint Genome Institute (JGI-PGF)"/>
            <person name="Lucas S."/>
            <person name="Han J."/>
            <person name="Lapidus A."/>
            <person name="Bruce D."/>
            <person name="Goodwin L."/>
            <person name="Pitluck S."/>
            <person name="Peters L."/>
            <person name="Kyrpides N."/>
            <person name="Mavromatis K."/>
            <person name="Pagani I."/>
            <person name="Ivanova N."/>
            <person name="Ovchinnikova G."/>
            <person name="Zhang X."/>
            <person name="Saunders L."/>
            <person name="Detter J.C."/>
            <person name="Tapia R."/>
            <person name="Han C."/>
            <person name="Land M."/>
            <person name="Hauser L."/>
            <person name="Markowitz V."/>
            <person name="Cheng J.-F."/>
            <person name="Hugenholtz P."/>
            <person name="Woyke T."/>
            <person name="Wu D."/>
            <person name="Spring S."/>
            <person name="Schroeder M."/>
            <person name="Brambilla E."/>
            <person name="Klenk H.-P."/>
            <person name="Eisen J.A."/>
        </authorList>
    </citation>
    <scope>NUCLEOTIDE SEQUENCE [LARGE SCALE GENOMIC DNA]</scope>
    <source>
        <strain evidence="3 4">DSM 14796</strain>
    </source>
</reference>
<comment type="function">
    <text evidence="2">Antitoxin component of a type II toxin-antitoxin (TA) system.</text>
</comment>
<dbReference type="InterPro" id="IPR036165">
    <property type="entry name" value="YefM-like_sf"/>
</dbReference>
<dbReference type="EMBL" id="CP002690">
    <property type="protein sequence ID" value="AEE14030.1"/>
    <property type="molecule type" value="Genomic_DNA"/>
</dbReference>
<keyword evidence="4" id="KW-1185">Reference proteome</keyword>
<proteinExistence type="inferred from homology"/>
<organism evidence="3 4">
    <name type="scientific">Thermodesulfobium narugense DSM 14796</name>
    <dbReference type="NCBI Taxonomy" id="747365"/>
    <lineage>
        <taxon>Bacteria</taxon>
        <taxon>Pseudomonadati</taxon>
        <taxon>Thermodesulfobiota</taxon>
        <taxon>Thermodesulfobiia</taxon>
        <taxon>Thermodesulfobiales</taxon>
        <taxon>Thermodesulfobiaceae</taxon>
        <taxon>Thermodesulfobium</taxon>
    </lineage>
</organism>
<dbReference type="AlphaFoldDB" id="M1E6I5"/>
<dbReference type="STRING" id="747365.Thena_0385"/>
<name>M1E6I5_9BACT</name>
<dbReference type="InterPro" id="IPR006442">
    <property type="entry name" value="Antitoxin_Phd/YefM"/>
</dbReference>
<evidence type="ECO:0000256" key="1">
    <source>
        <dbReference type="ARBA" id="ARBA00009981"/>
    </source>
</evidence>
<evidence type="ECO:0000256" key="2">
    <source>
        <dbReference type="RuleBase" id="RU362080"/>
    </source>
</evidence>
<comment type="similarity">
    <text evidence="1 2">Belongs to the phD/YefM antitoxin family.</text>
</comment>
<dbReference type="NCBIfam" id="TIGR01552">
    <property type="entry name" value="phd_fam"/>
    <property type="match status" value="1"/>
</dbReference>
<dbReference type="Pfam" id="PF02604">
    <property type="entry name" value="PhdYeFM_antitox"/>
    <property type="match status" value="1"/>
</dbReference>
<dbReference type="OrthoDB" id="9795585at2"/>
<sequence length="80" mass="9265">MIVAANDLKKKGVKLIDELIKKGNDIIISVRGKQKYVIVDIDKYEKLKDSEIELAYIEAMKDFKEKDYHTDIEAHIKNIS</sequence>
<dbReference type="RefSeq" id="WP_013755759.1">
    <property type="nucleotide sequence ID" value="NC_015499.1"/>
</dbReference>